<comment type="similarity">
    <text evidence="6">Belongs to the helicase family. DinG subfamily.</text>
</comment>
<dbReference type="InterPro" id="IPR027417">
    <property type="entry name" value="P-loop_NTPase"/>
</dbReference>
<feature type="domain" description="Helicase ATP-binding" evidence="12">
    <location>
        <begin position="12"/>
        <end position="287"/>
    </location>
</feature>
<dbReference type="GO" id="GO:0043139">
    <property type="term" value="F:5'-3' DNA helicase activity"/>
    <property type="evidence" value="ECO:0007669"/>
    <property type="project" value="UniProtKB-EC"/>
</dbReference>
<dbReference type="KEGG" id="cpso:CPPEL_02355"/>
<evidence type="ECO:0000313" key="14">
    <source>
        <dbReference type="Proteomes" id="UP000271426"/>
    </source>
</evidence>
<evidence type="ECO:0000256" key="10">
    <source>
        <dbReference type="ARBA" id="ARBA00079061"/>
    </source>
</evidence>
<proteinExistence type="inferred from homology"/>
<keyword evidence="3" id="KW-0378">Hydrolase</keyword>
<feature type="domain" description="Helicase ATP-binding" evidence="11">
    <location>
        <begin position="34"/>
        <end position="281"/>
    </location>
</feature>
<dbReference type="EC" id="5.6.2.3" evidence="7"/>
<evidence type="ECO:0000313" key="13">
    <source>
        <dbReference type="EMBL" id="AZA08608.1"/>
    </source>
</evidence>
<evidence type="ECO:0000256" key="1">
    <source>
        <dbReference type="ARBA" id="ARBA00001966"/>
    </source>
</evidence>
<evidence type="ECO:0000256" key="3">
    <source>
        <dbReference type="ARBA" id="ARBA00022801"/>
    </source>
</evidence>
<dbReference type="PROSITE" id="PS51193">
    <property type="entry name" value="HELICASE_ATP_BIND_2"/>
    <property type="match status" value="1"/>
</dbReference>
<organism evidence="13 14">
    <name type="scientific">Corynebacterium pseudopelargi</name>
    <dbReference type="NCBI Taxonomy" id="2080757"/>
    <lineage>
        <taxon>Bacteria</taxon>
        <taxon>Bacillati</taxon>
        <taxon>Actinomycetota</taxon>
        <taxon>Actinomycetes</taxon>
        <taxon>Mycobacteriales</taxon>
        <taxon>Corynebacteriaceae</taxon>
        <taxon>Corynebacterium</taxon>
    </lineage>
</organism>
<dbReference type="AlphaFoldDB" id="A0A3G6IVD7"/>
<dbReference type="PANTHER" id="PTHR11472">
    <property type="entry name" value="DNA REPAIR DEAD HELICASE RAD3/XP-D SUBFAMILY MEMBER"/>
    <property type="match status" value="1"/>
</dbReference>
<dbReference type="InterPro" id="IPR014013">
    <property type="entry name" value="Helic_SF1/SF2_ATP-bd_DinG/Rad3"/>
</dbReference>
<sequence length="651" mass="70570">MEAVPATTELLEAAVAALGGKKRENQVHMAKAVTKAMEKERHLAVQAGTGTGKSLAYLVPAIRHAQATGSTVVVSTATIALQRQLVGRDLPRLADALEPLLERRPTFAIMKGRSNYLCQNKMGVEEPGDALLDEDSLTWVGRHVARLHEWANETDTGDRDDLDPGVPDLAWRAVSVSARECVGASRCPHGDTCFAEAARKQAHDVDVIVTNHALLAIDALSDAQILPEHDVVIVDEAHELDGRITAVATNEIGVTTLTLSANRAQKLGAEERSKELKEVAQEWEEELLGVEAGRITALPQTLQSQLEAVRNALWRLKDAIAQSPEGEQTNAPERFAERLALNNHLLDQHDSVVRILEVFEEPDPSKHEDVVWVLHDERRGTQIKVAPLSVAGLLHTRLFGENTCVLTSATLAIGGNFQAMAAAWGLPRGSFEAIDVGSPFDPATKGILYTPTHLPEPGRDGLDESWLDHIATLILAAGGRTLGLFSSKRAAVQAAEAMRERLPFEIYCQGEDSTSTLIEAFANNHNACLFGTLTLWQGVDVPGPSCSLVIIDRIPFPRPDDPLLQARKIAADADGRNGFMEVAATHAALLMAQGAGRLLRSVDDRGVVAILDKRIVEKRYGRFLLSSLPQFWSTTSAETVEAALKRLVATS</sequence>
<dbReference type="InterPro" id="IPR014001">
    <property type="entry name" value="Helicase_ATP-bd"/>
</dbReference>
<dbReference type="Pfam" id="PF00270">
    <property type="entry name" value="DEAD"/>
    <property type="match status" value="1"/>
</dbReference>
<evidence type="ECO:0000259" key="11">
    <source>
        <dbReference type="PROSITE" id="PS51192"/>
    </source>
</evidence>
<evidence type="ECO:0000259" key="12">
    <source>
        <dbReference type="PROSITE" id="PS51193"/>
    </source>
</evidence>
<dbReference type="Gene3D" id="3.40.50.300">
    <property type="entry name" value="P-loop containing nucleotide triphosphate hydrolases"/>
    <property type="match status" value="2"/>
</dbReference>
<evidence type="ECO:0000256" key="4">
    <source>
        <dbReference type="ARBA" id="ARBA00022806"/>
    </source>
</evidence>
<protein>
    <recommendedName>
        <fullName evidence="9">ATP-dependent helicase DinG</fullName>
        <ecNumber evidence="7">5.6.2.3</ecNumber>
    </recommendedName>
    <alternativeName>
        <fullName evidence="10">DNA 5'-3' helicase DinG</fullName>
    </alternativeName>
</protein>
<dbReference type="GO" id="GO:0006139">
    <property type="term" value="P:nucleobase-containing compound metabolic process"/>
    <property type="evidence" value="ECO:0007669"/>
    <property type="project" value="InterPro"/>
</dbReference>
<dbReference type="SMART" id="SM00491">
    <property type="entry name" value="HELICc2"/>
    <property type="match status" value="1"/>
</dbReference>
<dbReference type="FunFam" id="3.40.50.300:FF:000437">
    <property type="entry name" value="ATP-dependent DNA helicase DinG"/>
    <property type="match status" value="1"/>
</dbReference>
<dbReference type="SMART" id="SM00487">
    <property type="entry name" value="DEXDc"/>
    <property type="match status" value="1"/>
</dbReference>
<comment type="cofactor">
    <cofactor evidence="1">
        <name>[4Fe-4S] cluster</name>
        <dbReference type="ChEBI" id="CHEBI:49883"/>
    </cofactor>
</comment>
<dbReference type="SUPFAM" id="SSF52540">
    <property type="entry name" value="P-loop containing nucleoside triphosphate hydrolases"/>
    <property type="match status" value="1"/>
</dbReference>
<evidence type="ECO:0000256" key="5">
    <source>
        <dbReference type="ARBA" id="ARBA00022840"/>
    </source>
</evidence>
<keyword evidence="4" id="KW-0347">Helicase</keyword>
<dbReference type="PANTHER" id="PTHR11472:SF34">
    <property type="entry name" value="REGULATOR OF TELOMERE ELONGATION HELICASE 1"/>
    <property type="match status" value="1"/>
</dbReference>
<gene>
    <name evidence="13" type="ORF">CPPEL_02355</name>
</gene>
<keyword evidence="5" id="KW-0067">ATP-binding</keyword>
<dbReference type="OrthoDB" id="9805194at2"/>
<dbReference type="InterPro" id="IPR006555">
    <property type="entry name" value="ATP-dep_Helicase_C"/>
</dbReference>
<evidence type="ECO:0000256" key="9">
    <source>
        <dbReference type="ARBA" id="ARBA00073590"/>
    </source>
</evidence>
<dbReference type="GO" id="GO:0003676">
    <property type="term" value="F:nucleic acid binding"/>
    <property type="evidence" value="ECO:0007669"/>
    <property type="project" value="InterPro"/>
</dbReference>
<dbReference type="InterPro" id="IPR045028">
    <property type="entry name" value="DinG/Rad3-like"/>
</dbReference>
<evidence type="ECO:0000256" key="8">
    <source>
        <dbReference type="ARBA" id="ARBA00048954"/>
    </source>
</evidence>
<dbReference type="Proteomes" id="UP000271426">
    <property type="component" value="Chromosome"/>
</dbReference>
<comment type="catalytic activity">
    <reaction evidence="8">
        <text>ATP + H2O = ADP + phosphate + H(+)</text>
        <dbReference type="Rhea" id="RHEA:13065"/>
        <dbReference type="ChEBI" id="CHEBI:15377"/>
        <dbReference type="ChEBI" id="CHEBI:15378"/>
        <dbReference type="ChEBI" id="CHEBI:30616"/>
        <dbReference type="ChEBI" id="CHEBI:43474"/>
        <dbReference type="ChEBI" id="CHEBI:456216"/>
        <dbReference type="EC" id="5.6.2.3"/>
    </reaction>
</comment>
<evidence type="ECO:0000256" key="6">
    <source>
        <dbReference type="ARBA" id="ARBA00038058"/>
    </source>
</evidence>
<dbReference type="Pfam" id="PF13307">
    <property type="entry name" value="Helicase_C_2"/>
    <property type="match status" value="1"/>
</dbReference>
<dbReference type="EMBL" id="CP033898">
    <property type="protein sequence ID" value="AZA08608.1"/>
    <property type="molecule type" value="Genomic_DNA"/>
</dbReference>
<keyword evidence="14" id="KW-1185">Reference proteome</keyword>
<dbReference type="GO" id="GO:0016818">
    <property type="term" value="F:hydrolase activity, acting on acid anhydrides, in phosphorus-containing anhydrides"/>
    <property type="evidence" value="ECO:0007669"/>
    <property type="project" value="InterPro"/>
</dbReference>
<evidence type="ECO:0000256" key="2">
    <source>
        <dbReference type="ARBA" id="ARBA00022741"/>
    </source>
</evidence>
<keyword evidence="2" id="KW-0547">Nucleotide-binding</keyword>
<reference evidence="13 14" key="1">
    <citation type="submission" date="2018-11" db="EMBL/GenBank/DDBJ databases">
        <authorList>
            <person name="Kleinhagauer T."/>
            <person name="Glaeser S.P."/>
            <person name="Spergser J."/>
            <person name="Ruckert C."/>
            <person name="Kaempfer P."/>
            <person name="Busse H.-J."/>
        </authorList>
    </citation>
    <scope>NUCLEOTIDE SEQUENCE [LARGE SCALE GENOMIC DNA]</scope>
    <source>
        <strain evidence="13 14">812CH</strain>
    </source>
</reference>
<dbReference type="GO" id="GO:0005524">
    <property type="term" value="F:ATP binding"/>
    <property type="evidence" value="ECO:0007669"/>
    <property type="project" value="UniProtKB-KW"/>
</dbReference>
<dbReference type="PROSITE" id="PS51192">
    <property type="entry name" value="HELICASE_ATP_BIND_1"/>
    <property type="match status" value="1"/>
</dbReference>
<evidence type="ECO:0000256" key="7">
    <source>
        <dbReference type="ARBA" id="ARBA00044969"/>
    </source>
</evidence>
<dbReference type="InterPro" id="IPR011545">
    <property type="entry name" value="DEAD/DEAH_box_helicase_dom"/>
</dbReference>
<name>A0A3G6IVD7_9CORY</name>
<accession>A0A3G6IVD7</accession>